<dbReference type="InterPro" id="IPR000873">
    <property type="entry name" value="AMP-dep_synth/lig_dom"/>
</dbReference>
<dbReference type="Gene3D" id="1.10.1200.10">
    <property type="entry name" value="ACP-like"/>
    <property type="match status" value="1"/>
</dbReference>
<dbReference type="GO" id="GO:0005737">
    <property type="term" value="C:cytoplasm"/>
    <property type="evidence" value="ECO:0007669"/>
    <property type="project" value="TreeGrafter"/>
</dbReference>
<dbReference type="Proteomes" id="UP000183385">
    <property type="component" value="Unassembled WGS sequence"/>
</dbReference>
<dbReference type="SMART" id="SM00823">
    <property type="entry name" value="PKS_PP"/>
    <property type="match status" value="1"/>
</dbReference>
<keyword evidence="3" id="KW-0597">Phosphoprotein</keyword>
<dbReference type="InterPro" id="IPR020806">
    <property type="entry name" value="PKS_PP-bd"/>
</dbReference>
<protein>
    <submittedName>
        <fullName evidence="5">Amino acid adenylation domain-containing protein</fullName>
    </submittedName>
</protein>
<dbReference type="GO" id="GO:0003824">
    <property type="term" value="F:catalytic activity"/>
    <property type="evidence" value="ECO:0007669"/>
    <property type="project" value="InterPro"/>
</dbReference>
<dbReference type="InterPro" id="IPR045851">
    <property type="entry name" value="AMP-bd_C_sf"/>
</dbReference>
<accession>A0AAQ1KMD2</accession>
<dbReference type="CDD" id="cd05930">
    <property type="entry name" value="A_NRPS"/>
    <property type="match status" value="1"/>
</dbReference>
<reference evidence="5 6" key="1">
    <citation type="submission" date="2016-10" db="EMBL/GenBank/DDBJ databases">
        <authorList>
            <person name="Varghese N."/>
            <person name="Submissions S."/>
        </authorList>
    </citation>
    <scope>NUCLEOTIDE SEQUENCE [LARGE SCALE GENOMIC DNA]</scope>
    <source>
        <strain evidence="5 6">LMG 18378</strain>
    </source>
</reference>
<dbReference type="InterPro" id="IPR023213">
    <property type="entry name" value="CAT-like_dom_sf"/>
</dbReference>
<keyword evidence="6" id="KW-1185">Reference proteome</keyword>
<dbReference type="Gene3D" id="2.30.38.10">
    <property type="entry name" value="Luciferase, Domain 3"/>
    <property type="match status" value="1"/>
</dbReference>
<name>A0AAQ1KMD2_9PSED</name>
<dbReference type="InterPro" id="IPR006162">
    <property type="entry name" value="Ppantetheine_attach_site"/>
</dbReference>
<dbReference type="PANTHER" id="PTHR45527:SF1">
    <property type="entry name" value="FATTY ACID SYNTHASE"/>
    <property type="match status" value="1"/>
</dbReference>
<dbReference type="Gene3D" id="3.40.50.980">
    <property type="match status" value="2"/>
</dbReference>
<dbReference type="Gene3D" id="3.30.559.30">
    <property type="entry name" value="Nonribosomal peptide synthetase, condensation domain"/>
    <property type="match status" value="1"/>
</dbReference>
<dbReference type="GO" id="GO:0072330">
    <property type="term" value="P:monocarboxylic acid biosynthetic process"/>
    <property type="evidence" value="ECO:0007669"/>
    <property type="project" value="UniProtKB-ARBA"/>
</dbReference>
<proteinExistence type="predicted"/>
<dbReference type="SUPFAM" id="SSF52777">
    <property type="entry name" value="CoA-dependent acyltransferases"/>
    <property type="match status" value="2"/>
</dbReference>
<keyword evidence="2" id="KW-0596">Phosphopantetheine</keyword>
<dbReference type="SUPFAM" id="SSF47336">
    <property type="entry name" value="ACP-like"/>
    <property type="match status" value="1"/>
</dbReference>
<dbReference type="Pfam" id="PF00501">
    <property type="entry name" value="AMP-binding"/>
    <property type="match status" value="1"/>
</dbReference>
<feature type="domain" description="Carrier" evidence="4">
    <location>
        <begin position="933"/>
        <end position="1008"/>
    </location>
</feature>
<gene>
    <name evidence="5" type="ORF">SAMN05216577_13911</name>
</gene>
<dbReference type="SUPFAM" id="SSF56801">
    <property type="entry name" value="Acetyl-CoA synthetase-like"/>
    <property type="match status" value="1"/>
</dbReference>
<dbReference type="PROSITE" id="PS00455">
    <property type="entry name" value="AMP_BINDING"/>
    <property type="match status" value="1"/>
</dbReference>
<dbReference type="AlphaFoldDB" id="A0AAQ1KMD2"/>
<comment type="caution">
    <text evidence="5">The sequence shown here is derived from an EMBL/GenBank/DDBJ whole genome shotgun (WGS) entry which is preliminary data.</text>
</comment>
<evidence type="ECO:0000256" key="2">
    <source>
        <dbReference type="ARBA" id="ARBA00022450"/>
    </source>
</evidence>
<dbReference type="NCBIfam" id="TIGR01733">
    <property type="entry name" value="AA-adenyl-dom"/>
    <property type="match status" value="1"/>
</dbReference>
<comment type="cofactor">
    <cofactor evidence="1">
        <name>pantetheine 4'-phosphate</name>
        <dbReference type="ChEBI" id="CHEBI:47942"/>
    </cofactor>
</comment>
<dbReference type="FunFam" id="1.10.1200.10:FF:000016">
    <property type="entry name" value="Non-ribosomal peptide synthase"/>
    <property type="match status" value="1"/>
</dbReference>
<dbReference type="EMBL" id="FOLS01000039">
    <property type="protein sequence ID" value="SFD82110.1"/>
    <property type="molecule type" value="Genomic_DNA"/>
</dbReference>
<organism evidence="5 6">
    <name type="scientific">Pseudomonas citronellolis</name>
    <dbReference type="NCBI Taxonomy" id="53408"/>
    <lineage>
        <taxon>Bacteria</taxon>
        <taxon>Pseudomonadati</taxon>
        <taxon>Pseudomonadota</taxon>
        <taxon>Gammaproteobacteria</taxon>
        <taxon>Pseudomonadales</taxon>
        <taxon>Pseudomonadaceae</taxon>
        <taxon>Pseudomonas</taxon>
    </lineage>
</organism>
<dbReference type="InterPro" id="IPR009081">
    <property type="entry name" value="PP-bd_ACP"/>
</dbReference>
<evidence type="ECO:0000259" key="4">
    <source>
        <dbReference type="PROSITE" id="PS50075"/>
    </source>
</evidence>
<sequence length="1046" mass="111607">MSAAELIDDIGLALTPEQQALAAALPEQPSWEQASLRLALEIRGTLDPQRLRGALARLAERQQALAAVLCRVPGYHGWRQRFPASVAPLLTEVDAAQGESARAVWLARRFSLDALPAADALLLQRGAEDWRLELGVSRLLLDAASLAALPAQLAALYAGEDAEADEEEVGPFSQYLAWRAEVVLDEDAAEARAYWTTHLQGGAEALAGSRLPYRCGQAGAPAALRKALSEALRQALGASGQEPEMLLQAVWWALLARIAGTPRLLVGVRHDARHDYDYFAGAAGVFERTLPLQLTAQPQAGAASLAAQLAEQLEAHRAWQEYWAPDALAGPALGFASRRRAAPASGGGLDWQAHEEDAAGDGFELLLQLQLDANGVPEVLILRSDTGHYTADALLALQEQYLVLLQGALAEPTAPLASLPLLEEAQARRLHAINPPATPAGAELLPQRFAHWLQQTPEALAVSDASQSLSYAQLAALVERLAAGLQRLGVAPGATLALALPRSVALLGGILAAWRLGAAYLPLDPQWPPARQLQLIRQAGASVVLGAEPLVADGLHVCTVEELLAAPAAAAPPAHEVAANDVAYVLFTSGSTGTPKGVVIEHGQLLNYVAGASEVLGLERCASFALSSSVAADLGNTTLYGALYNGAALHVADEATMGDARRFAAFLAERRIDCLKIVPSHLAALLDDQPLAMPTTLVLGGEPCAPALLRRLRAEAPASSLFNHYGPSEACVGVMVHPLHGDEEVAPLSRVLPNNRVYVLDEQLRLAPVGVLGEVYLGGAQLCRGYLGGEGAAAFVEDPFHPGQRLYRTGDLARYRPDLAVQLQGRRDQQVKIRGFRVDLTEIESELLRLPAVAEAVVLPGTDGEEGTSAFVVLRDAADDATVLRQQLAERLPAAMVPRQVRSLTQLPRLPNGKLDRQALQRLCASETEEYVAPADPLEQWLAARMAALLGRERLGVQQDFFAMGGHSLLVIKLVAGIRNALKCEIQPADLFEHPSVAGLAQRLRDREATPGQLLRLARARLQLDAMSPEEKARLQERARAGQAPA</sequence>
<evidence type="ECO:0000256" key="1">
    <source>
        <dbReference type="ARBA" id="ARBA00001957"/>
    </source>
</evidence>
<evidence type="ECO:0000313" key="5">
    <source>
        <dbReference type="EMBL" id="SFD82110.1"/>
    </source>
</evidence>
<dbReference type="Gene3D" id="3.30.559.10">
    <property type="entry name" value="Chloramphenicol acetyltransferase-like domain"/>
    <property type="match status" value="1"/>
</dbReference>
<dbReference type="InterPro" id="IPR025110">
    <property type="entry name" value="AMP-bd_C"/>
</dbReference>
<dbReference type="GO" id="GO:0043041">
    <property type="term" value="P:amino acid activation for nonribosomal peptide biosynthetic process"/>
    <property type="evidence" value="ECO:0007669"/>
    <property type="project" value="TreeGrafter"/>
</dbReference>
<dbReference type="Pfam" id="PF13193">
    <property type="entry name" value="AMP-binding_C"/>
    <property type="match status" value="1"/>
</dbReference>
<dbReference type="Gene3D" id="3.30.300.30">
    <property type="match status" value="1"/>
</dbReference>
<dbReference type="InterPro" id="IPR001242">
    <property type="entry name" value="Condensation_dom"/>
</dbReference>
<evidence type="ECO:0000256" key="3">
    <source>
        <dbReference type="ARBA" id="ARBA00022553"/>
    </source>
</evidence>
<dbReference type="GO" id="GO:0031177">
    <property type="term" value="F:phosphopantetheine binding"/>
    <property type="evidence" value="ECO:0007669"/>
    <property type="project" value="InterPro"/>
</dbReference>
<dbReference type="InterPro" id="IPR010071">
    <property type="entry name" value="AA_adenyl_dom"/>
</dbReference>
<dbReference type="RefSeq" id="WP_074985165.1">
    <property type="nucleotide sequence ID" value="NZ_CP101752.1"/>
</dbReference>
<dbReference type="GO" id="GO:0044550">
    <property type="term" value="P:secondary metabolite biosynthetic process"/>
    <property type="evidence" value="ECO:0007669"/>
    <property type="project" value="TreeGrafter"/>
</dbReference>
<dbReference type="PANTHER" id="PTHR45527">
    <property type="entry name" value="NONRIBOSOMAL PEPTIDE SYNTHETASE"/>
    <property type="match status" value="1"/>
</dbReference>
<dbReference type="Pfam" id="PF00668">
    <property type="entry name" value="Condensation"/>
    <property type="match status" value="1"/>
</dbReference>
<evidence type="ECO:0000313" key="6">
    <source>
        <dbReference type="Proteomes" id="UP000183385"/>
    </source>
</evidence>
<dbReference type="InterPro" id="IPR036736">
    <property type="entry name" value="ACP-like_sf"/>
</dbReference>
<dbReference type="PROSITE" id="PS00012">
    <property type="entry name" value="PHOSPHOPANTETHEINE"/>
    <property type="match status" value="1"/>
</dbReference>
<dbReference type="Pfam" id="PF00550">
    <property type="entry name" value="PP-binding"/>
    <property type="match status" value="1"/>
</dbReference>
<dbReference type="PROSITE" id="PS50075">
    <property type="entry name" value="CARRIER"/>
    <property type="match status" value="1"/>
</dbReference>
<dbReference type="InterPro" id="IPR020845">
    <property type="entry name" value="AMP-binding_CS"/>
</dbReference>